<dbReference type="RefSeq" id="WP_238228728.1">
    <property type="nucleotide sequence ID" value="NZ_BAAADH010000048.1"/>
</dbReference>
<name>A0ABQ4UPX1_9HYPH</name>
<accession>A0ABQ4UPX1</accession>
<reference evidence="1" key="2">
    <citation type="submission" date="2021-08" db="EMBL/GenBank/DDBJ databases">
        <authorList>
            <person name="Tani A."/>
            <person name="Ola A."/>
            <person name="Ogura Y."/>
            <person name="Katsura K."/>
            <person name="Hayashi T."/>
        </authorList>
    </citation>
    <scope>NUCLEOTIDE SEQUENCE</scope>
    <source>
        <strain evidence="1">NBRC 15686</strain>
    </source>
</reference>
<evidence type="ECO:0000313" key="1">
    <source>
        <dbReference type="EMBL" id="GJE67820.1"/>
    </source>
</evidence>
<keyword evidence="2" id="KW-1185">Reference proteome</keyword>
<proteinExistence type="predicted"/>
<reference evidence="1" key="1">
    <citation type="journal article" date="2021" name="Front. Microbiol.">
        <title>Comprehensive Comparative Genomics and Phenotyping of Methylobacterium Species.</title>
        <authorList>
            <person name="Alessa O."/>
            <person name="Ogura Y."/>
            <person name="Fujitani Y."/>
            <person name="Takami H."/>
            <person name="Hayashi T."/>
            <person name="Sahin N."/>
            <person name="Tani A."/>
        </authorList>
    </citation>
    <scope>NUCLEOTIDE SEQUENCE</scope>
    <source>
        <strain evidence="1">NBRC 15686</strain>
    </source>
</reference>
<dbReference type="EMBL" id="BPRC01000034">
    <property type="protein sequence ID" value="GJE67820.1"/>
    <property type="molecule type" value="Genomic_DNA"/>
</dbReference>
<comment type="caution">
    <text evidence="1">The sequence shown here is derived from an EMBL/GenBank/DDBJ whole genome shotgun (WGS) entry which is preliminary data.</text>
</comment>
<sequence length="108" mass="11337">MKPRLNSLVADLRATTAENRAALAATLYALEGLRERMQAAAKAGFDHLTVPGPDGLDLRETEAAAAALAWLKAEKIGHRWTARGGGDTAAGTAQDLVVDWRTAEVGGV</sequence>
<evidence type="ECO:0000313" key="2">
    <source>
        <dbReference type="Proteomes" id="UP001055039"/>
    </source>
</evidence>
<dbReference type="Proteomes" id="UP001055039">
    <property type="component" value="Unassembled WGS sequence"/>
</dbReference>
<gene>
    <name evidence="1" type="ORF">LNAOJCKE_5053</name>
</gene>
<organism evidence="1 2">
    <name type="scientific">Methylorubrum aminovorans</name>
    <dbReference type="NCBI Taxonomy" id="269069"/>
    <lineage>
        <taxon>Bacteria</taxon>
        <taxon>Pseudomonadati</taxon>
        <taxon>Pseudomonadota</taxon>
        <taxon>Alphaproteobacteria</taxon>
        <taxon>Hyphomicrobiales</taxon>
        <taxon>Methylobacteriaceae</taxon>
        <taxon>Methylorubrum</taxon>
    </lineage>
</organism>
<protein>
    <submittedName>
        <fullName evidence="1">Uncharacterized protein</fullName>
    </submittedName>
</protein>